<dbReference type="AlphaFoldDB" id="A0A2U3ENE4"/>
<dbReference type="GO" id="GO:0004497">
    <property type="term" value="F:monooxygenase activity"/>
    <property type="evidence" value="ECO:0007669"/>
    <property type="project" value="UniProtKB-KW"/>
</dbReference>
<evidence type="ECO:0000256" key="5">
    <source>
        <dbReference type="ARBA" id="ARBA00023002"/>
    </source>
</evidence>
<accession>A0A2U3ENE4</accession>
<dbReference type="InterPro" id="IPR017972">
    <property type="entry name" value="Cyt_P450_CS"/>
</dbReference>
<dbReference type="PANTHER" id="PTHR46206">
    <property type="entry name" value="CYTOCHROME P450"/>
    <property type="match status" value="1"/>
</dbReference>
<comment type="similarity">
    <text evidence="2 9">Belongs to the cytochrome P450 family.</text>
</comment>
<dbReference type="GO" id="GO:0016705">
    <property type="term" value="F:oxidoreductase activity, acting on paired donors, with incorporation or reduction of molecular oxygen"/>
    <property type="evidence" value="ECO:0007669"/>
    <property type="project" value="InterPro"/>
</dbReference>
<feature type="binding site" description="axial binding residue" evidence="8">
    <location>
        <position position="463"/>
    </location>
    <ligand>
        <name>heme</name>
        <dbReference type="ChEBI" id="CHEBI:30413"/>
    </ligand>
    <ligandPart>
        <name>Fe</name>
        <dbReference type="ChEBI" id="CHEBI:18248"/>
    </ligandPart>
</feature>
<keyword evidence="5 9" id="KW-0560">Oxidoreductase</keyword>
<comment type="caution">
    <text evidence="10">The sequence shown here is derived from an EMBL/GenBank/DDBJ whole genome shotgun (WGS) entry which is preliminary data.</text>
</comment>
<reference evidence="10 11" key="1">
    <citation type="journal article" date="2016" name="Front. Microbiol.">
        <title>Genome and transcriptome sequences reveal the specific parasitism of the nematophagous Purpureocillium lilacinum 36-1.</title>
        <authorList>
            <person name="Xie J."/>
            <person name="Li S."/>
            <person name="Mo C."/>
            <person name="Xiao X."/>
            <person name="Peng D."/>
            <person name="Wang G."/>
            <person name="Xiao Y."/>
        </authorList>
    </citation>
    <scope>NUCLEOTIDE SEQUENCE [LARGE SCALE GENOMIC DNA]</scope>
    <source>
        <strain evidence="10 11">36-1</strain>
    </source>
</reference>
<keyword evidence="6 8" id="KW-0408">Iron</keyword>
<dbReference type="InterPro" id="IPR002403">
    <property type="entry name" value="Cyt_P450_E_grp-IV"/>
</dbReference>
<keyword evidence="3 8" id="KW-0349">Heme</keyword>
<dbReference type="GO" id="GO:0005506">
    <property type="term" value="F:iron ion binding"/>
    <property type="evidence" value="ECO:0007669"/>
    <property type="project" value="InterPro"/>
</dbReference>
<evidence type="ECO:0000256" key="6">
    <source>
        <dbReference type="ARBA" id="ARBA00023004"/>
    </source>
</evidence>
<evidence type="ECO:0000256" key="1">
    <source>
        <dbReference type="ARBA" id="ARBA00001971"/>
    </source>
</evidence>
<evidence type="ECO:0000256" key="8">
    <source>
        <dbReference type="PIRSR" id="PIRSR602403-1"/>
    </source>
</evidence>
<dbReference type="EMBL" id="LCWV01000001">
    <property type="protein sequence ID" value="PWI76026.1"/>
    <property type="molecule type" value="Genomic_DNA"/>
</dbReference>
<dbReference type="InterPro" id="IPR036396">
    <property type="entry name" value="Cyt_P450_sf"/>
</dbReference>
<keyword evidence="7 9" id="KW-0503">Monooxygenase</keyword>
<dbReference type="Proteomes" id="UP000245956">
    <property type="component" value="Unassembled WGS sequence"/>
</dbReference>
<dbReference type="Gene3D" id="1.10.630.10">
    <property type="entry name" value="Cytochrome P450"/>
    <property type="match status" value="1"/>
</dbReference>
<evidence type="ECO:0000256" key="4">
    <source>
        <dbReference type="ARBA" id="ARBA00022723"/>
    </source>
</evidence>
<dbReference type="CDD" id="cd11041">
    <property type="entry name" value="CYP503A1-like"/>
    <property type="match status" value="1"/>
</dbReference>
<gene>
    <name evidence="10" type="ORF">PCL_03220</name>
</gene>
<dbReference type="PRINTS" id="PR00465">
    <property type="entry name" value="EP450IV"/>
</dbReference>
<dbReference type="PANTHER" id="PTHR46206:SF2">
    <property type="entry name" value="CYTOCHROME P450 MONOOXYGENASE AUSG-RELATED"/>
    <property type="match status" value="1"/>
</dbReference>
<evidence type="ECO:0000256" key="2">
    <source>
        <dbReference type="ARBA" id="ARBA00010617"/>
    </source>
</evidence>
<sequence length="609" mass="68516">MPSGLVASLLGGADVPLDLSAKPLPLVAASVVGVLLVLYLRAQRAVAHPPLLNPKKRYEFTTTRAKEEFARNSRRVLEQWFGENPDRPVTINTDMGCMTVLPPRMADEIRNDKRLGFVELTQQTFHSHLPGFEGFREGTEDGEIVRRTVLRELTQNLSKISQPLAEEASLALRDLLTDNAEWHTVNLRHHILRLVARMSSRVFLGETLCRNEDWLHVTREYTVTVFRAATELRKYPYAARYVVHWFLKSCRDARALVKKTRSVIQPVIDERRCEAKKARARGEEPERYDDAIDWFERETTGGHYDAAIVQLVLSLAAIHTTTDLLCQTLGDIVQHPEIIQPLRDEAVAALSKEGWHKSALFKMTLLDSVLKESQRLKPIGLISMRRMALQDMTLSDGTFIPQGHSIGVSSHNMWTDASVHTDPQTWNPYRFVAMRNDPKKRHLSHLVATSPEHLAWGHGAHACPGRFFAAEEAKIALLNILLKYDVELPEGVVPTSRAYGIALSHDPFLNVRIRRREAEIDAVTQNPLLPSTMVPCELSSLVSVTSNERNASNKEQWWQRGTGCPGGFSLTEELGILWLIGDVGQNKTETGDFETEGTVCDMLELRAVG</sequence>
<proteinExistence type="inferred from homology"/>
<keyword evidence="4 8" id="KW-0479">Metal-binding</keyword>
<dbReference type="SUPFAM" id="SSF48264">
    <property type="entry name" value="Cytochrome P450"/>
    <property type="match status" value="1"/>
</dbReference>
<dbReference type="GO" id="GO:0020037">
    <property type="term" value="F:heme binding"/>
    <property type="evidence" value="ECO:0007669"/>
    <property type="project" value="InterPro"/>
</dbReference>
<evidence type="ECO:0000313" key="11">
    <source>
        <dbReference type="Proteomes" id="UP000245956"/>
    </source>
</evidence>
<organism evidence="10 11">
    <name type="scientific">Purpureocillium lilacinum</name>
    <name type="common">Paecilomyces lilacinus</name>
    <dbReference type="NCBI Taxonomy" id="33203"/>
    <lineage>
        <taxon>Eukaryota</taxon>
        <taxon>Fungi</taxon>
        <taxon>Dikarya</taxon>
        <taxon>Ascomycota</taxon>
        <taxon>Pezizomycotina</taxon>
        <taxon>Sordariomycetes</taxon>
        <taxon>Hypocreomycetidae</taxon>
        <taxon>Hypocreales</taxon>
        <taxon>Ophiocordycipitaceae</taxon>
        <taxon>Purpureocillium</taxon>
    </lineage>
</organism>
<name>A0A2U3ENE4_PURLI</name>
<comment type="cofactor">
    <cofactor evidence="1 8">
        <name>heme</name>
        <dbReference type="ChEBI" id="CHEBI:30413"/>
    </cofactor>
</comment>
<dbReference type="Pfam" id="PF00067">
    <property type="entry name" value="p450"/>
    <property type="match status" value="1"/>
</dbReference>
<dbReference type="InterPro" id="IPR001128">
    <property type="entry name" value="Cyt_P450"/>
</dbReference>
<dbReference type="PROSITE" id="PS00086">
    <property type="entry name" value="CYTOCHROME_P450"/>
    <property type="match status" value="1"/>
</dbReference>
<protein>
    <submittedName>
        <fullName evidence="10">Cytochrome P450</fullName>
    </submittedName>
</protein>
<evidence type="ECO:0000256" key="3">
    <source>
        <dbReference type="ARBA" id="ARBA00022617"/>
    </source>
</evidence>
<evidence type="ECO:0000256" key="7">
    <source>
        <dbReference type="ARBA" id="ARBA00023033"/>
    </source>
</evidence>
<evidence type="ECO:0000256" key="9">
    <source>
        <dbReference type="RuleBase" id="RU000461"/>
    </source>
</evidence>
<evidence type="ECO:0000313" key="10">
    <source>
        <dbReference type="EMBL" id="PWI76026.1"/>
    </source>
</evidence>